<reference evidence="5 6" key="1">
    <citation type="submission" date="2014-04" db="EMBL/GenBank/DDBJ databases">
        <title>Evolutionary Origins and Diversification of the Mycorrhizal Mutualists.</title>
        <authorList>
            <consortium name="DOE Joint Genome Institute"/>
            <consortium name="Mycorrhizal Genomics Consortium"/>
            <person name="Kohler A."/>
            <person name="Kuo A."/>
            <person name="Nagy L.G."/>
            <person name="Floudas D."/>
            <person name="Copeland A."/>
            <person name="Barry K.W."/>
            <person name="Cichocki N."/>
            <person name="Veneault-Fourrey C."/>
            <person name="LaButti K."/>
            <person name="Lindquist E.A."/>
            <person name="Lipzen A."/>
            <person name="Lundell T."/>
            <person name="Morin E."/>
            <person name="Murat C."/>
            <person name="Riley R."/>
            <person name="Ohm R."/>
            <person name="Sun H."/>
            <person name="Tunlid A."/>
            <person name="Henrissat B."/>
            <person name="Grigoriev I.V."/>
            <person name="Hibbett D.S."/>
            <person name="Martin F."/>
        </authorList>
    </citation>
    <scope>NUCLEOTIDE SEQUENCE [LARGE SCALE GENOMIC DNA]</scope>
    <source>
        <strain evidence="5 6">Koide BX008</strain>
    </source>
</reference>
<proteinExistence type="inferred from homology"/>
<dbReference type="Pfam" id="PF06094">
    <property type="entry name" value="GGACT"/>
    <property type="match status" value="1"/>
</dbReference>
<dbReference type="SUPFAM" id="SSF110857">
    <property type="entry name" value="Gamma-glutamyl cyclotransferase-like"/>
    <property type="match status" value="1"/>
</dbReference>
<dbReference type="EMBL" id="KN818367">
    <property type="protein sequence ID" value="KIL57504.1"/>
    <property type="molecule type" value="Genomic_DNA"/>
</dbReference>
<dbReference type="CDD" id="cd06661">
    <property type="entry name" value="GGCT_like"/>
    <property type="match status" value="1"/>
</dbReference>
<dbReference type="InterPro" id="IPR045038">
    <property type="entry name" value="AIG2-like"/>
</dbReference>
<protein>
    <recommendedName>
        <fullName evidence="3">Putative gamma-glutamylcyclotransferase</fullName>
    </recommendedName>
</protein>
<evidence type="ECO:0000313" key="5">
    <source>
        <dbReference type="EMBL" id="KIL57504.1"/>
    </source>
</evidence>
<dbReference type="GO" id="GO:0016740">
    <property type="term" value="F:transferase activity"/>
    <property type="evidence" value="ECO:0007669"/>
    <property type="project" value="UniProtKB-KW"/>
</dbReference>
<keyword evidence="2" id="KW-0808">Transferase</keyword>
<dbReference type="InterPro" id="IPR013024">
    <property type="entry name" value="GGCT-like"/>
</dbReference>
<feature type="domain" description="Gamma-glutamylcyclotransferase AIG2-like" evidence="4">
    <location>
        <begin position="21"/>
        <end position="112"/>
    </location>
</feature>
<sequence>MPLLAWALTGDSQKTDVVAHLVKPAELKGYARFSLLGKDYPALIKHDKTSIVDGLLLCPQDKSQRKKLDDFEGDTYMVTPVQVTVVGEEGQTVDADIYLWNGERDAVSVDHWDLHTFVQERLDDWIELFAGMELNVIGGEEGGHGRKMAQGFRCAGESRKATSDLSLLRKRLIEMTNDPQMVQEMEPGS</sequence>
<dbReference type="OrthoDB" id="1044435at2759"/>
<organism evidence="5 6">
    <name type="scientific">Amanita muscaria (strain Koide BX008)</name>
    <dbReference type="NCBI Taxonomy" id="946122"/>
    <lineage>
        <taxon>Eukaryota</taxon>
        <taxon>Fungi</taxon>
        <taxon>Dikarya</taxon>
        <taxon>Basidiomycota</taxon>
        <taxon>Agaricomycotina</taxon>
        <taxon>Agaricomycetes</taxon>
        <taxon>Agaricomycetidae</taxon>
        <taxon>Agaricales</taxon>
        <taxon>Pluteineae</taxon>
        <taxon>Amanitaceae</taxon>
        <taxon>Amanita</taxon>
    </lineage>
</organism>
<evidence type="ECO:0000313" key="6">
    <source>
        <dbReference type="Proteomes" id="UP000054549"/>
    </source>
</evidence>
<evidence type="ECO:0000256" key="3">
    <source>
        <dbReference type="ARBA" id="ARBA00030602"/>
    </source>
</evidence>
<dbReference type="Gene3D" id="3.10.490.10">
    <property type="entry name" value="Gamma-glutamyl cyclotransferase-like"/>
    <property type="match status" value="1"/>
</dbReference>
<comment type="similarity">
    <text evidence="1">Belongs to the gamma-glutamylcyclotransferase family.</text>
</comment>
<accession>A0A0C2SU15</accession>
<dbReference type="InParanoid" id="A0A0C2SU15"/>
<dbReference type="Proteomes" id="UP000054549">
    <property type="component" value="Unassembled WGS sequence"/>
</dbReference>
<keyword evidence="6" id="KW-1185">Reference proteome</keyword>
<dbReference type="InterPro" id="IPR009288">
    <property type="entry name" value="AIG2-like_dom"/>
</dbReference>
<evidence type="ECO:0000256" key="2">
    <source>
        <dbReference type="ARBA" id="ARBA00022679"/>
    </source>
</evidence>
<name>A0A0C2SU15_AMAMK</name>
<dbReference type="InterPro" id="IPR036568">
    <property type="entry name" value="GGCT-like_sf"/>
</dbReference>
<dbReference type="PANTHER" id="PTHR31544">
    <property type="entry name" value="AIG2-LIKE PROTEIN D"/>
    <property type="match status" value="1"/>
</dbReference>
<dbReference type="HOGENOM" id="CLU_093936_2_0_1"/>
<evidence type="ECO:0000259" key="4">
    <source>
        <dbReference type="Pfam" id="PF06094"/>
    </source>
</evidence>
<gene>
    <name evidence="5" type="ORF">M378DRAFT_16218</name>
</gene>
<evidence type="ECO:0000256" key="1">
    <source>
        <dbReference type="ARBA" id="ARBA00008861"/>
    </source>
</evidence>
<dbReference type="PANTHER" id="PTHR31544:SF2">
    <property type="entry name" value="AIG2-LIKE PROTEIN D"/>
    <property type="match status" value="1"/>
</dbReference>
<dbReference type="AlphaFoldDB" id="A0A0C2SU15"/>